<dbReference type="SUPFAM" id="SSF52540">
    <property type="entry name" value="P-loop containing nucleoside triphosphate hydrolases"/>
    <property type="match status" value="1"/>
</dbReference>
<dbReference type="GO" id="GO:0005524">
    <property type="term" value="F:ATP binding"/>
    <property type="evidence" value="ECO:0007669"/>
    <property type="project" value="UniProtKB-KW"/>
</dbReference>
<organism evidence="1 2">
    <name type="scientific">Bacillus paralicheniformis</name>
    <dbReference type="NCBI Taxonomy" id="1648923"/>
    <lineage>
        <taxon>Bacteria</taxon>
        <taxon>Bacillati</taxon>
        <taxon>Bacillota</taxon>
        <taxon>Bacilli</taxon>
        <taxon>Bacillales</taxon>
        <taxon>Bacillaceae</taxon>
        <taxon>Bacillus</taxon>
    </lineage>
</organism>
<proteinExistence type="predicted"/>
<keyword evidence="1" id="KW-0547">Nucleotide-binding</keyword>
<protein>
    <submittedName>
        <fullName evidence="1">ABC transporter ATP-binding protein</fullName>
    </submittedName>
</protein>
<dbReference type="InterPro" id="IPR027417">
    <property type="entry name" value="P-loop_NTPase"/>
</dbReference>
<evidence type="ECO:0000313" key="1">
    <source>
        <dbReference type="EMBL" id="MDE1455992.1"/>
    </source>
</evidence>
<reference evidence="1" key="1">
    <citation type="submission" date="2022-12" db="EMBL/GenBank/DDBJ databases">
        <title>Draft Genome Sequences of Bacillus licheniformis and Bacillus paralicheniformis strains isolated from Irish skim milk powders.</title>
        <authorList>
            <person name="Lourenco A."/>
            <person name="Li F."/>
            <person name="Geraldine D."/>
            <person name="Tobin J.T."/>
            <person name="Butler F."/>
            <person name="Jordan K."/>
            <person name="Obrien T."/>
        </authorList>
    </citation>
    <scope>NUCLEOTIDE SEQUENCE</scope>
    <source>
        <strain evidence="1">3370</strain>
    </source>
</reference>
<dbReference type="Gene3D" id="3.40.50.300">
    <property type="entry name" value="P-loop containing nucleotide triphosphate hydrolases"/>
    <property type="match status" value="1"/>
</dbReference>
<name>A0AAW6KKD5_9BACI</name>
<dbReference type="EMBL" id="JARAFO010001009">
    <property type="protein sequence ID" value="MDE1455992.1"/>
    <property type="molecule type" value="Genomic_DNA"/>
</dbReference>
<sequence length="69" mass="7960">MGRESINRLEIGYLPQHPAFFSWMTALAARLSKMKRREALEKSRTALRYVGLEKEEDRKISGFSGGMKQ</sequence>
<gene>
    <name evidence="1" type="ORF">PVN32_28240</name>
</gene>
<comment type="caution">
    <text evidence="1">The sequence shown here is derived from an EMBL/GenBank/DDBJ whole genome shotgun (WGS) entry which is preliminary data.</text>
</comment>
<dbReference type="Proteomes" id="UP001216709">
    <property type="component" value="Unassembled WGS sequence"/>
</dbReference>
<feature type="non-terminal residue" evidence="1">
    <location>
        <position position="69"/>
    </location>
</feature>
<keyword evidence="1" id="KW-0067">ATP-binding</keyword>
<accession>A0AAW6KKD5</accession>
<dbReference type="AlphaFoldDB" id="A0AAW6KKD5"/>
<evidence type="ECO:0000313" key="2">
    <source>
        <dbReference type="Proteomes" id="UP001216709"/>
    </source>
</evidence>